<dbReference type="PANTHER" id="PTHR35317:SF42">
    <property type="entry name" value="RETROTRANSPOSON GAG DOMAIN-CONTAINING PROTEIN"/>
    <property type="match status" value="1"/>
</dbReference>
<gene>
    <name evidence="1" type="ORF">CR513_36476</name>
</gene>
<keyword evidence="2" id="KW-1185">Reference proteome</keyword>
<dbReference type="Pfam" id="PF14223">
    <property type="entry name" value="Retrotran_gag_2"/>
    <property type="match status" value="1"/>
</dbReference>
<evidence type="ECO:0000313" key="2">
    <source>
        <dbReference type="Proteomes" id="UP000257109"/>
    </source>
</evidence>
<accession>A0A371FWM7</accession>
<name>A0A371FWM7_MUCPR</name>
<protein>
    <recommendedName>
        <fullName evidence="3">CCHC-type domain-containing protein</fullName>
    </recommendedName>
</protein>
<evidence type="ECO:0000313" key="1">
    <source>
        <dbReference type="EMBL" id="RDX82692.1"/>
    </source>
</evidence>
<reference evidence="1" key="1">
    <citation type="submission" date="2018-05" db="EMBL/GenBank/DDBJ databases">
        <title>Draft genome of Mucuna pruriens seed.</title>
        <authorList>
            <person name="Nnadi N.E."/>
            <person name="Vos R."/>
            <person name="Hasami M.H."/>
            <person name="Devisetty U.K."/>
            <person name="Aguiy J.C."/>
        </authorList>
    </citation>
    <scope>NUCLEOTIDE SEQUENCE [LARGE SCALE GENOMIC DNA]</scope>
    <source>
        <strain evidence="1">JCA_2017</strain>
    </source>
</reference>
<organism evidence="1 2">
    <name type="scientific">Mucuna pruriens</name>
    <name type="common">Velvet bean</name>
    <name type="synonym">Dolichos pruriens</name>
    <dbReference type="NCBI Taxonomy" id="157652"/>
    <lineage>
        <taxon>Eukaryota</taxon>
        <taxon>Viridiplantae</taxon>
        <taxon>Streptophyta</taxon>
        <taxon>Embryophyta</taxon>
        <taxon>Tracheophyta</taxon>
        <taxon>Spermatophyta</taxon>
        <taxon>Magnoliopsida</taxon>
        <taxon>eudicotyledons</taxon>
        <taxon>Gunneridae</taxon>
        <taxon>Pentapetalae</taxon>
        <taxon>rosids</taxon>
        <taxon>fabids</taxon>
        <taxon>Fabales</taxon>
        <taxon>Fabaceae</taxon>
        <taxon>Papilionoideae</taxon>
        <taxon>50 kb inversion clade</taxon>
        <taxon>NPAAA clade</taxon>
        <taxon>indigoferoid/millettioid clade</taxon>
        <taxon>Phaseoleae</taxon>
        <taxon>Mucuna</taxon>
    </lineage>
</organism>
<evidence type="ECO:0008006" key="3">
    <source>
        <dbReference type="Google" id="ProtNLM"/>
    </source>
</evidence>
<dbReference type="PANTHER" id="PTHR35317">
    <property type="entry name" value="OS04G0629600 PROTEIN"/>
    <property type="match status" value="1"/>
</dbReference>
<dbReference type="EMBL" id="QJKJ01007575">
    <property type="protein sequence ID" value="RDX82692.1"/>
    <property type="molecule type" value="Genomic_DNA"/>
</dbReference>
<proteinExistence type="predicted"/>
<feature type="non-terminal residue" evidence="1">
    <location>
        <position position="1"/>
    </location>
</feature>
<comment type="caution">
    <text evidence="1">The sequence shown here is derived from an EMBL/GenBank/DDBJ whole genome shotgun (WGS) entry which is preliminary data.</text>
</comment>
<sequence length="189" mass="22139">MSYDHEALNSINVVFQHSIFESQSARKFLEEIKQFFAKNEKVKISNLLAKLIFMKYKGKGKIRKYIMKMSNLASKLKSLKSFKLKLDENLLMQLVFNSLPAHFGQFKRDKTKSAHFVSTSQNNKRKNIKSIASQQKKPTKDEEFTYYFCKKSGHMKKQCSKYAAWHVKKDKFLALVCFEVNLTFVPKDT</sequence>
<dbReference type="Proteomes" id="UP000257109">
    <property type="component" value="Unassembled WGS sequence"/>
</dbReference>
<dbReference type="AlphaFoldDB" id="A0A371FWM7"/>
<dbReference type="OrthoDB" id="1929566at2759"/>